<dbReference type="PATRIC" id="fig|1395125.3.peg.636"/>
<sequence>MVGWRQPWAISLTMPTTLNCNCFAISCILHDKQRHFTPQFASFYRMICIKSCNDLTLVRYDYLCQDHIKCSNMRCVSPPTTPVIATHETSTK</sequence>
<gene>
    <name evidence="1" type="ORF">HMPREF9145_0049</name>
</gene>
<proteinExistence type="predicted"/>
<dbReference type="Proteomes" id="UP000017023">
    <property type="component" value="Unassembled WGS sequence"/>
</dbReference>
<evidence type="ECO:0000313" key="2">
    <source>
        <dbReference type="Proteomes" id="UP000017023"/>
    </source>
</evidence>
<evidence type="ECO:0000313" key="1">
    <source>
        <dbReference type="EMBL" id="ERK01912.1"/>
    </source>
</evidence>
<protein>
    <submittedName>
        <fullName evidence="1">Putative lipoprotein</fullName>
    </submittedName>
</protein>
<dbReference type="PROSITE" id="PS51257">
    <property type="entry name" value="PROKAR_LIPOPROTEIN"/>
    <property type="match status" value="1"/>
</dbReference>
<keyword evidence="1" id="KW-0449">Lipoprotein</keyword>
<accession>U2KTV9</accession>
<organism evidence="1 2">
    <name type="scientific">Segatella salivae F0493</name>
    <dbReference type="NCBI Taxonomy" id="1395125"/>
    <lineage>
        <taxon>Bacteria</taxon>
        <taxon>Pseudomonadati</taxon>
        <taxon>Bacteroidota</taxon>
        <taxon>Bacteroidia</taxon>
        <taxon>Bacteroidales</taxon>
        <taxon>Prevotellaceae</taxon>
        <taxon>Segatella</taxon>
    </lineage>
</organism>
<name>U2KTV9_9BACT</name>
<dbReference type="EMBL" id="AWGW01000007">
    <property type="protein sequence ID" value="ERK01912.1"/>
    <property type="molecule type" value="Genomic_DNA"/>
</dbReference>
<reference evidence="1 2" key="1">
    <citation type="submission" date="2013-08" db="EMBL/GenBank/DDBJ databases">
        <authorList>
            <person name="Durkin A.S."/>
            <person name="Haft D.R."/>
            <person name="McCorrison J."/>
            <person name="Torralba M."/>
            <person name="Gillis M."/>
            <person name="Haft D.H."/>
            <person name="Methe B."/>
            <person name="Sutton G."/>
            <person name="Nelson K.E."/>
        </authorList>
    </citation>
    <scope>NUCLEOTIDE SEQUENCE [LARGE SCALE GENOMIC DNA]</scope>
    <source>
        <strain evidence="1 2">F0493</strain>
    </source>
</reference>
<comment type="caution">
    <text evidence="1">The sequence shown here is derived from an EMBL/GenBank/DDBJ whole genome shotgun (WGS) entry which is preliminary data.</text>
</comment>
<dbReference type="AlphaFoldDB" id="U2KTV9"/>